<dbReference type="STRING" id="1798515.A3B35_02855"/>
<evidence type="ECO:0000313" key="9">
    <source>
        <dbReference type="Proteomes" id="UP000177215"/>
    </source>
</evidence>
<keyword evidence="2 7" id="KW-0812">Transmembrane</keyword>
<dbReference type="Pfam" id="PF02618">
    <property type="entry name" value="YceG"/>
    <property type="match status" value="1"/>
</dbReference>
<gene>
    <name evidence="7" type="primary">mltG</name>
    <name evidence="8" type="ORF">A3B35_02855</name>
</gene>
<dbReference type="EMBL" id="MFMC01000023">
    <property type="protein sequence ID" value="OGG77238.1"/>
    <property type="molecule type" value="Genomic_DNA"/>
</dbReference>
<dbReference type="AlphaFoldDB" id="A0A1F6EUC9"/>
<proteinExistence type="inferred from homology"/>
<dbReference type="GO" id="GO:0009252">
    <property type="term" value="P:peptidoglycan biosynthetic process"/>
    <property type="evidence" value="ECO:0007669"/>
    <property type="project" value="UniProtKB-UniRule"/>
</dbReference>
<comment type="catalytic activity">
    <reaction evidence="7">
        <text>a peptidoglycan chain = a peptidoglycan chain with N-acetyl-1,6-anhydromuramyl-[peptide] at the reducing end + a peptidoglycan chain with N-acetylglucosamine at the non-reducing end.</text>
        <dbReference type="EC" id="4.2.2.29"/>
    </reaction>
</comment>
<comment type="caution">
    <text evidence="8">The sequence shown here is derived from an EMBL/GenBank/DDBJ whole genome shotgun (WGS) entry which is preliminary data.</text>
</comment>
<dbReference type="NCBIfam" id="TIGR00247">
    <property type="entry name" value="endolytic transglycosylase MltG"/>
    <property type="match status" value="1"/>
</dbReference>
<evidence type="ECO:0000256" key="5">
    <source>
        <dbReference type="ARBA" id="ARBA00023239"/>
    </source>
</evidence>
<dbReference type="GO" id="GO:0071555">
    <property type="term" value="P:cell wall organization"/>
    <property type="evidence" value="ECO:0007669"/>
    <property type="project" value="UniProtKB-KW"/>
</dbReference>
<evidence type="ECO:0000256" key="4">
    <source>
        <dbReference type="ARBA" id="ARBA00023136"/>
    </source>
</evidence>
<feature type="transmembrane region" description="Helical" evidence="7">
    <location>
        <begin position="34"/>
        <end position="52"/>
    </location>
</feature>
<comment type="function">
    <text evidence="7">Functions as a peptidoglycan terminase that cleaves nascent peptidoglycan strands endolytically to terminate their elongation.</text>
</comment>
<dbReference type="InterPro" id="IPR003770">
    <property type="entry name" value="MLTG-like"/>
</dbReference>
<accession>A0A1F6EUC9</accession>
<evidence type="ECO:0000313" key="8">
    <source>
        <dbReference type="EMBL" id="OGG77238.1"/>
    </source>
</evidence>
<name>A0A1F6EUC9_9BACT</name>
<keyword evidence="1 7" id="KW-1003">Cell membrane</keyword>
<keyword evidence="5 7" id="KW-0456">Lyase</keyword>
<organism evidence="8 9">
    <name type="scientific">Candidatus Kaiserbacteria bacterium RIFCSPLOWO2_01_FULL_54_24</name>
    <dbReference type="NCBI Taxonomy" id="1798515"/>
    <lineage>
        <taxon>Bacteria</taxon>
        <taxon>Candidatus Kaiseribacteriota</taxon>
    </lineage>
</organism>
<dbReference type="Gene3D" id="3.30.1490.480">
    <property type="entry name" value="Endolytic murein transglycosylase"/>
    <property type="match status" value="1"/>
</dbReference>
<comment type="similarity">
    <text evidence="7">Belongs to the transglycosylase MltG family.</text>
</comment>
<keyword evidence="6 7" id="KW-0961">Cell wall biogenesis/degradation</keyword>
<evidence type="ECO:0000256" key="3">
    <source>
        <dbReference type="ARBA" id="ARBA00022989"/>
    </source>
</evidence>
<keyword evidence="3 7" id="KW-1133">Transmembrane helix</keyword>
<dbReference type="PANTHER" id="PTHR30518">
    <property type="entry name" value="ENDOLYTIC MUREIN TRANSGLYCOSYLASE"/>
    <property type="match status" value="1"/>
</dbReference>
<sequence length="344" mass="38630">MDPSRRSLEALFEVGNRLLTEVAAEWQKHTNRRTILTIIFAGVITTTAYITVIQAPDNFPVNELVTVASGATLSEAATSLEGAGVVRSAFTLELIMRFTGHERDVHAGDYLFRQPENIFTVAKVVALGRYGLEPMRIRVPEGATTKEMAAIFGGNLPRFDTERFLSEAQQYEGFLFPDTYFFLPNATDELVLTSLRQSFDEHIKLISKDIVAFGRPLKDIVIMASLLEREARLMEDRRKIAGVLWNRLDRGMLLQVDAAFLYTLGKGTFALTTSDLKSDDPYNTYVNKGLPPGAIGSPSMDSLLAAVTPVKHDYLFYLADRNHITYYAKTYEEHLKNKRKYLGT</sequence>
<evidence type="ECO:0000256" key="6">
    <source>
        <dbReference type="ARBA" id="ARBA00023316"/>
    </source>
</evidence>
<feature type="site" description="Important for catalytic activity" evidence="7">
    <location>
        <position position="230"/>
    </location>
</feature>
<dbReference type="HAMAP" id="MF_02065">
    <property type="entry name" value="MltG"/>
    <property type="match status" value="1"/>
</dbReference>
<keyword evidence="4 7" id="KW-0472">Membrane</keyword>
<reference evidence="8 9" key="1">
    <citation type="journal article" date="2016" name="Nat. Commun.">
        <title>Thousands of microbial genomes shed light on interconnected biogeochemical processes in an aquifer system.</title>
        <authorList>
            <person name="Anantharaman K."/>
            <person name="Brown C.T."/>
            <person name="Hug L.A."/>
            <person name="Sharon I."/>
            <person name="Castelle C.J."/>
            <person name="Probst A.J."/>
            <person name="Thomas B.C."/>
            <person name="Singh A."/>
            <person name="Wilkins M.J."/>
            <person name="Karaoz U."/>
            <person name="Brodie E.L."/>
            <person name="Williams K.H."/>
            <person name="Hubbard S.S."/>
            <person name="Banfield J.F."/>
        </authorList>
    </citation>
    <scope>NUCLEOTIDE SEQUENCE [LARGE SCALE GENOMIC DNA]</scope>
</reference>
<comment type="subcellular location">
    <subcellularLocation>
        <location evidence="7">Cell membrane</location>
        <topology evidence="7">Single-pass membrane protein</topology>
    </subcellularLocation>
</comment>
<dbReference type="Proteomes" id="UP000177215">
    <property type="component" value="Unassembled WGS sequence"/>
</dbReference>
<evidence type="ECO:0000256" key="2">
    <source>
        <dbReference type="ARBA" id="ARBA00022692"/>
    </source>
</evidence>
<evidence type="ECO:0000256" key="7">
    <source>
        <dbReference type="HAMAP-Rule" id="MF_02065"/>
    </source>
</evidence>
<evidence type="ECO:0000256" key="1">
    <source>
        <dbReference type="ARBA" id="ARBA00022475"/>
    </source>
</evidence>
<dbReference type="GO" id="GO:0005886">
    <property type="term" value="C:plasma membrane"/>
    <property type="evidence" value="ECO:0007669"/>
    <property type="project" value="UniProtKB-SubCell"/>
</dbReference>
<dbReference type="EC" id="4.2.2.29" evidence="7"/>
<protein>
    <recommendedName>
        <fullName evidence="7">Endolytic murein transglycosylase</fullName>
        <ecNumber evidence="7">4.2.2.29</ecNumber>
    </recommendedName>
    <alternativeName>
        <fullName evidence="7">Peptidoglycan lytic transglycosylase</fullName>
    </alternativeName>
    <alternativeName>
        <fullName evidence="7">Peptidoglycan polymerization terminase</fullName>
    </alternativeName>
</protein>
<dbReference type="PANTHER" id="PTHR30518:SF2">
    <property type="entry name" value="ENDOLYTIC MUREIN TRANSGLYCOSYLASE"/>
    <property type="match status" value="1"/>
</dbReference>
<dbReference type="GO" id="GO:0008932">
    <property type="term" value="F:lytic endotransglycosylase activity"/>
    <property type="evidence" value="ECO:0007669"/>
    <property type="project" value="UniProtKB-UniRule"/>
</dbReference>